<evidence type="ECO:0000259" key="4">
    <source>
        <dbReference type="PROSITE" id="PS50055"/>
    </source>
</evidence>
<keyword evidence="8" id="KW-1185">Reference proteome</keyword>
<feature type="region of interest" description="Disordered" evidence="3">
    <location>
        <begin position="290"/>
        <end position="309"/>
    </location>
</feature>
<dbReference type="PROSITE" id="PS50055">
    <property type="entry name" value="TYR_PHOSPHATASE_PTP"/>
    <property type="match status" value="1"/>
</dbReference>
<dbReference type="SUPFAM" id="SSF52799">
    <property type="entry name" value="(Phosphotyrosine protein) phosphatases II"/>
    <property type="match status" value="1"/>
</dbReference>
<dbReference type="AlphaFoldDB" id="A0A0E9N9N9"/>
<dbReference type="Proteomes" id="UP000033140">
    <property type="component" value="Unassembled WGS sequence"/>
</dbReference>
<reference evidence="7 8" key="2">
    <citation type="journal article" date="2014" name="J. Gen. Appl. Microbiol.">
        <title>The early diverging ascomycetous budding yeast Saitoella complicata has three histone deacetylases belonging to the Clr6, Hos2, and Rpd3 lineages.</title>
        <authorList>
            <person name="Nishida H."/>
            <person name="Matsumoto T."/>
            <person name="Kondo S."/>
            <person name="Hamamoto M."/>
            <person name="Yoshikawa H."/>
        </authorList>
    </citation>
    <scope>NUCLEOTIDE SEQUENCE [LARGE SCALE GENOMIC DNA]</scope>
    <source>
        <strain evidence="7 8">NRRL Y-17804</strain>
    </source>
</reference>
<dbReference type="EMBL" id="BACD03000002">
    <property type="protein sequence ID" value="GAO46125.1"/>
    <property type="molecule type" value="Genomic_DNA"/>
</dbReference>
<evidence type="ECO:0000313" key="7">
    <source>
        <dbReference type="EMBL" id="GAO46125.1"/>
    </source>
</evidence>
<dbReference type="Gene3D" id="3.90.190.10">
    <property type="entry name" value="Protein tyrosine phosphatase superfamily"/>
    <property type="match status" value="1"/>
</dbReference>
<accession>A0A0E9N9N9</accession>
<feature type="compositionally biased region" description="Low complexity" evidence="3">
    <location>
        <begin position="478"/>
        <end position="488"/>
    </location>
</feature>
<dbReference type="Pfam" id="PF04430">
    <property type="entry name" value="DUF498"/>
    <property type="match status" value="1"/>
</dbReference>
<dbReference type="Gene3D" id="3.40.250.10">
    <property type="entry name" value="Rhodanese-like domain"/>
    <property type="match status" value="1"/>
</dbReference>
<protein>
    <recommendedName>
        <fullName evidence="2">protein-tyrosine-phosphatase</fullName>
        <ecNumber evidence="2">3.1.3.48</ecNumber>
    </recommendedName>
</protein>
<dbReference type="InterPro" id="IPR050348">
    <property type="entry name" value="Protein-Tyr_Phosphatase"/>
</dbReference>
<reference evidence="7 8" key="3">
    <citation type="journal article" date="2015" name="Genome Announc.">
        <title>Draft Genome Sequence of the Archiascomycetous Yeast Saitoella complicata.</title>
        <authorList>
            <person name="Yamauchi K."/>
            <person name="Kondo S."/>
            <person name="Hamamoto M."/>
            <person name="Takahashi Y."/>
            <person name="Ogura Y."/>
            <person name="Hayashi T."/>
            <person name="Nishida H."/>
        </authorList>
    </citation>
    <scope>NUCLEOTIDE SEQUENCE [LARGE SCALE GENOMIC DNA]</scope>
    <source>
        <strain evidence="7 8">NRRL Y-17804</strain>
    </source>
</reference>
<reference evidence="7 8" key="1">
    <citation type="journal article" date="2011" name="J. Gen. Appl. Microbiol.">
        <title>Draft genome sequencing of the enigmatic yeast Saitoella complicata.</title>
        <authorList>
            <person name="Nishida H."/>
            <person name="Hamamoto M."/>
            <person name="Sugiyama J."/>
        </authorList>
    </citation>
    <scope>NUCLEOTIDE SEQUENCE [LARGE SCALE GENOMIC DNA]</scope>
    <source>
        <strain evidence="7 8">NRRL Y-17804</strain>
    </source>
</reference>
<feature type="region of interest" description="Disordered" evidence="3">
    <location>
        <begin position="417"/>
        <end position="506"/>
    </location>
</feature>
<name>A0A0E9N9N9_SAICN</name>
<feature type="compositionally biased region" description="Polar residues" evidence="3">
    <location>
        <begin position="459"/>
        <end position="468"/>
    </location>
</feature>
<dbReference type="CDD" id="cd18533">
    <property type="entry name" value="PTP_fungal"/>
    <property type="match status" value="1"/>
</dbReference>
<evidence type="ECO:0000256" key="3">
    <source>
        <dbReference type="SAM" id="MobiDB-lite"/>
    </source>
</evidence>
<evidence type="ECO:0000313" key="8">
    <source>
        <dbReference type="Proteomes" id="UP000033140"/>
    </source>
</evidence>
<evidence type="ECO:0000259" key="5">
    <source>
        <dbReference type="PROSITE" id="PS50056"/>
    </source>
</evidence>
<dbReference type="PROSITE" id="PS50206">
    <property type="entry name" value="RHODANESE_3"/>
    <property type="match status" value="1"/>
</dbReference>
<dbReference type="SUPFAM" id="SSF52821">
    <property type="entry name" value="Rhodanese/Cell cycle control phosphatase"/>
    <property type="match status" value="1"/>
</dbReference>
<dbReference type="InterPro" id="IPR036873">
    <property type="entry name" value="Rhodanese-like_dom_sf"/>
</dbReference>
<feature type="domain" description="Tyrosine specific protein phosphatases" evidence="5">
    <location>
        <begin position="966"/>
        <end position="1069"/>
    </location>
</feature>
<dbReference type="PROSITE" id="PS00383">
    <property type="entry name" value="TYR_PHOSPHATASE_1"/>
    <property type="match status" value="1"/>
</dbReference>
<dbReference type="InterPro" id="IPR000387">
    <property type="entry name" value="Tyr_Pase_dom"/>
</dbReference>
<dbReference type="SUPFAM" id="SSF64076">
    <property type="entry name" value="MTH938-like"/>
    <property type="match status" value="1"/>
</dbReference>
<comment type="caution">
    <text evidence="7">The sequence shown here is derived from an EMBL/GenBank/DDBJ whole genome shotgun (WGS) entry which is preliminary data.</text>
</comment>
<dbReference type="SMART" id="SM00194">
    <property type="entry name" value="PTPc"/>
    <property type="match status" value="1"/>
</dbReference>
<sequence length="1107" mass="120895">MFNIATSSSTRLNSQPQASAVRQIQITVNMLRSACRTLVASAARTRPFHTSYVVAQAATKKRPEDFGAIPSGQIGVPSRASNQFFDDVLAASGVMPSSSSVDSALADGTGFVLASGEVLKGSALIINNVPFLWDVTLSESATRTGVLDLPKDAFAVLELCHPKPELIMIGTGARTLMLSKETRQRLYDLGISVDVMDSRNAASTFNMLLAEGRKVAAGLLSAKRIDSKTGKEFARGENHTQSAQHYEHGSTIAFSIYPVNQRIMTNMGPRARPVPPLPTPAFLTSVQIQHSPHTPYPQTPAPGSVSANPDNSMSYFDFSKPSTSTEQPFGGSIYSQRNFSPVPATLATTTPAPQQMDGVQATPSHLADPNILFRQQLERQAERQAQTPMVFAQTPGLMGPAQIKSKPRLHLGMSEMRLDSAQTPGASTPRSKDSETGRKRSLSPPDGSGLMSPLRIATTGLSQFSFNSPEPRRKRAESIANSNSSRSSPVPTQVVRPAQSTPSSIAPLMPSELKEYVQSSRFGKTVVLDVRSYALFSKTRVRCAINVCIPTTLLKRPTFTVAKLGETLASDAEKKTFAKWREADNIIVYDVDSVAWPEMGPVVQTAKKFGLEGWQGRLYAVKGGFAAIERECSEVLDHEAPEQSTGSPGGLHLSARGQSMNAAGGGAFACALPAAQPAVNPFFSNIRQNMDLMNGVGDAIPIRIPQDADPTKIAALPKWLHRVAFEEGGASLVAERFYKVEKLEQKRLQSVLNTQGSKTPGHGESRARSHWSISSAMEQGTRNRYNNIWPYDHSRVKLNDVREGGTDYVNASFVENHANHRRYIATQGPLPATSEDFWRVCWEQDVRAIVMLTTTEEGGQVKCHPYWKDKHHGPMYLNQISERKMESADFGPEIKGLPKGESAPIIIREFTLAHGDYPFEPIREITQVQYTGWPDFGSAVPAALLAVVEQATVATTRSTPVNSRSTSLSSLTDARATSHRREKNPVVVHCSAGCGRTGTYCTIDSVVDLVQKSMHLAQAAPGEDVTPIPSDWEEGKHSDDADEEDWVYRTVKEFREDRLSMVQTLRQFVLCYETVLEALRAFSYFKGSFLVFCTHGVGVFNICNVVS</sequence>
<evidence type="ECO:0000256" key="2">
    <source>
        <dbReference type="ARBA" id="ARBA00013064"/>
    </source>
</evidence>
<dbReference type="Pfam" id="PF00102">
    <property type="entry name" value="Y_phosphatase"/>
    <property type="match status" value="1"/>
</dbReference>
<proteinExistence type="inferred from homology"/>
<evidence type="ECO:0000256" key="1">
    <source>
        <dbReference type="ARBA" id="ARBA00009649"/>
    </source>
</evidence>
<feature type="domain" description="Rhodanese" evidence="6">
    <location>
        <begin position="521"/>
        <end position="637"/>
    </location>
</feature>
<dbReference type="PROSITE" id="PS50056">
    <property type="entry name" value="TYR_PHOSPHATASE_2"/>
    <property type="match status" value="1"/>
</dbReference>
<comment type="similarity">
    <text evidence="1">Belongs to the protein-tyrosine phosphatase family. Non-receptor class subfamily.</text>
</comment>
<dbReference type="SMART" id="SM00404">
    <property type="entry name" value="PTPc_motif"/>
    <property type="match status" value="1"/>
</dbReference>
<dbReference type="Pfam" id="PF00581">
    <property type="entry name" value="Rhodanese"/>
    <property type="match status" value="1"/>
</dbReference>
<dbReference type="InterPro" id="IPR003595">
    <property type="entry name" value="Tyr_Pase_cat"/>
</dbReference>
<dbReference type="EC" id="3.1.3.48" evidence="2"/>
<organism evidence="7 8">
    <name type="scientific">Saitoella complicata (strain BCRC 22490 / CBS 7301 / JCM 7358 / NBRC 10748 / NRRL Y-17804)</name>
    <dbReference type="NCBI Taxonomy" id="698492"/>
    <lineage>
        <taxon>Eukaryota</taxon>
        <taxon>Fungi</taxon>
        <taxon>Dikarya</taxon>
        <taxon>Ascomycota</taxon>
        <taxon>Taphrinomycotina</taxon>
        <taxon>Taphrinomycotina incertae sedis</taxon>
        <taxon>Saitoella</taxon>
    </lineage>
</organism>
<dbReference type="InterPro" id="IPR000242">
    <property type="entry name" value="PTP_cat"/>
</dbReference>
<feature type="domain" description="Tyrosine-protein phosphatase" evidence="4">
    <location>
        <begin position="782"/>
        <end position="1078"/>
    </location>
</feature>
<feature type="compositionally biased region" description="Polar residues" evidence="3">
    <location>
        <begin position="420"/>
        <end position="429"/>
    </location>
</feature>
<gene>
    <name evidence="7" type="ORF">G7K_0364-t1</name>
</gene>
<dbReference type="STRING" id="698492.A0A0E9N9N9"/>
<dbReference type="SMART" id="SM00450">
    <property type="entry name" value="RHOD"/>
    <property type="match status" value="1"/>
</dbReference>
<dbReference type="PRINTS" id="PR00700">
    <property type="entry name" value="PRTYPHPHTASE"/>
</dbReference>
<dbReference type="InterPro" id="IPR029021">
    <property type="entry name" value="Prot-tyrosine_phosphatase-like"/>
</dbReference>
<dbReference type="InterPro" id="IPR036748">
    <property type="entry name" value="MTH938-like_sf"/>
</dbReference>
<dbReference type="PANTHER" id="PTHR19134:SF561">
    <property type="entry name" value="PROTEIN TYROSINE PHOSPHATASE 36E, ISOFORM A"/>
    <property type="match status" value="1"/>
</dbReference>
<dbReference type="InterPro" id="IPR007523">
    <property type="entry name" value="NDUFAF3/AAMDC"/>
</dbReference>
<dbReference type="PANTHER" id="PTHR19134">
    <property type="entry name" value="RECEPTOR-TYPE TYROSINE-PROTEIN PHOSPHATASE"/>
    <property type="match status" value="1"/>
</dbReference>
<dbReference type="Gene3D" id="3.40.1230.10">
    <property type="entry name" value="MTH938-like"/>
    <property type="match status" value="1"/>
</dbReference>
<dbReference type="InterPro" id="IPR016130">
    <property type="entry name" value="Tyr_Pase_AS"/>
</dbReference>
<evidence type="ECO:0000259" key="6">
    <source>
        <dbReference type="PROSITE" id="PS50206"/>
    </source>
</evidence>
<dbReference type="GO" id="GO:0004725">
    <property type="term" value="F:protein tyrosine phosphatase activity"/>
    <property type="evidence" value="ECO:0007669"/>
    <property type="project" value="UniProtKB-EC"/>
</dbReference>
<dbReference type="InterPro" id="IPR001763">
    <property type="entry name" value="Rhodanese-like_dom"/>
</dbReference>